<keyword evidence="1" id="KW-1133">Transmembrane helix</keyword>
<sequence length="86" mass="9628">MGYPAAPGITLRMSQLSVSQAECRMVTVGLTRRYTALNRLTDSESGDRFQLFLVPDPLWVLGVVTHFPSVCLYVYTPIMLCLKKGF</sequence>
<dbReference type="AlphaFoldDB" id="A0A2I1C2D6"/>
<keyword evidence="3" id="KW-1185">Reference proteome</keyword>
<feature type="transmembrane region" description="Helical" evidence="1">
    <location>
        <begin position="58"/>
        <end position="82"/>
    </location>
</feature>
<dbReference type="EMBL" id="MSZS01000006">
    <property type="protein sequence ID" value="PKX91751.1"/>
    <property type="molecule type" value="Genomic_DNA"/>
</dbReference>
<comment type="caution">
    <text evidence="2">The sequence shown here is derived from an EMBL/GenBank/DDBJ whole genome shotgun (WGS) entry which is preliminary data.</text>
</comment>
<dbReference type="VEuPathDB" id="FungiDB:P174DRAFT_248143"/>
<protein>
    <submittedName>
        <fullName evidence="2">Uncharacterized protein</fullName>
    </submittedName>
</protein>
<name>A0A2I1C2D6_ASPN1</name>
<accession>A0A2I1C2D6</accession>
<gene>
    <name evidence="2" type="ORF">P174DRAFT_248143</name>
</gene>
<proteinExistence type="predicted"/>
<reference evidence="3" key="1">
    <citation type="journal article" date="2018" name="Proc. Natl. Acad. Sci. U.S.A.">
        <title>Linking secondary metabolites to gene clusters through genome sequencing of six diverse Aspergillus species.</title>
        <authorList>
            <person name="Kaerboelling I."/>
            <person name="Vesth T.C."/>
            <person name="Frisvad J.C."/>
            <person name="Nybo J.L."/>
            <person name="Theobald S."/>
            <person name="Kuo A."/>
            <person name="Bowyer P."/>
            <person name="Matsuda Y."/>
            <person name="Mondo S."/>
            <person name="Lyhne E.K."/>
            <person name="Kogle M.E."/>
            <person name="Clum A."/>
            <person name="Lipzen A."/>
            <person name="Salamov A."/>
            <person name="Ngan C.Y."/>
            <person name="Daum C."/>
            <person name="Chiniquy J."/>
            <person name="Barry K."/>
            <person name="LaButti K."/>
            <person name="Haridas S."/>
            <person name="Simmons B.A."/>
            <person name="Magnuson J.K."/>
            <person name="Mortensen U.H."/>
            <person name="Larsen T.O."/>
            <person name="Grigoriev I.V."/>
            <person name="Baker S.E."/>
            <person name="Andersen M.R."/>
        </authorList>
    </citation>
    <scope>NUCLEOTIDE SEQUENCE [LARGE SCALE GENOMIC DNA]</scope>
    <source>
        <strain evidence="3">IBT 16806</strain>
    </source>
</reference>
<dbReference type="GeneID" id="36528776"/>
<dbReference type="RefSeq" id="XP_024680346.1">
    <property type="nucleotide sequence ID" value="XM_024821450.1"/>
</dbReference>
<evidence type="ECO:0000313" key="2">
    <source>
        <dbReference type="EMBL" id="PKX91751.1"/>
    </source>
</evidence>
<evidence type="ECO:0000313" key="3">
    <source>
        <dbReference type="Proteomes" id="UP000234474"/>
    </source>
</evidence>
<evidence type="ECO:0000256" key="1">
    <source>
        <dbReference type="SAM" id="Phobius"/>
    </source>
</evidence>
<organism evidence="2 3">
    <name type="scientific">Aspergillus novofumigatus (strain IBT 16806)</name>
    <dbReference type="NCBI Taxonomy" id="1392255"/>
    <lineage>
        <taxon>Eukaryota</taxon>
        <taxon>Fungi</taxon>
        <taxon>Dikarya</taxon>
        <taxon>Ascomycota</taxon>
        <taxon>Pezizomycotina</taxon>
        <taxon>Eurotiomycetes</taxon>
        <taxon>Eurotiomycetidae</taxon>
        <taxon>Eurotiales</taxon>
        <taxon>Aspergillaceae</taxon>
        <taxon>Aspergillus</taxon>
        <taxon>Aspergillus subgen. Fumigati</taxon>
    </lineage>
</organism>
<dbReference type="Proteomes" id="UP000234474">
    <property type="component" value="Unassembled WGS sequence"/>
</dbReference>
<keyword evidence="1" id="KW-0472">Membrane</keyword>
<keyword evidence="1" id="KW-0812">Transmembrane</keyword>